<dbReference type="InterPro" id="IPR040401">
    <property type="entry name" value="CCDC162"/>
</dbReference>
<organism evidence="3 4">
    <name type="scientific">Ciona intestinalis</name>
    <name type="common">Transparent sea squirt</name>
    <name type="synonym">Ascidia intestinalis</name>
    <dbReference type="NCBI Taxonomy" id="7719"/>
    <lineage>
        <taxon>Eukaryota</taxon>
        <taxon>Metazoa</taxon>
        <taxon>Chordata</taxon>
        <taxon>Tunicata</taxon>
        <taxon>Ascidiacea</taxon>
        <taxon>Phlebobranchia</taxon>
        <taxon>Cionidae</taxon>
        <taxon>Ciona</taxon>
    </lineage>
</organism>
<dbReference type="Pfam" id="PF15082">
    <property type="entry name" value="DUF4549"/>
    <property type="match status" value="1"/>
</dbReference>
<dbReference type="HOGENOM" id="CLU_137693_0_0_1"/>
<protein>
    <recommendedName>
        <fullName evidence="2">DUF4549 domain-containing protein</fullName>
    </recommendedName>
</protein>
<reference evidence="4" key="1">
    <citation type="journal article" date="2002" name="Science">
        <title>The draft genome of Ciona intestinalis: insights into chordate and vertebrate origins.</title>
        <authorList>
            <person name="Dehal P."/>
            <person name="Satou Y."/>
            <person name="Campbell R.K."/>
            <person name="Chapman J."/>
            <person name="Degnan B."/>
            <person name="De Tomaso A."/>
            <person name="Davidson B."/>
            <person name="Di Gregorio A."/>
            <person name="Gelpke M."/>
            <person name="Goodstein D.M."/>
            <person name="Harafuji N."/>
            <person name="Hastings K.E."/>
            <person name="Ho I."/>
            <person name="Hotta K."/>
            <person name="Huang W."/>
            <person name="Kawashima T."/>
            <person name="Lemaire P."/>
            <person name="Martinez D."/>
            <person name="Meinertzhagen I.A."/>
            <person name="Necula S."/>
            <person name="Nonaka M."/>
            <person name="Putnam N."/>
            <person name="Rash S."/>
            <person name="Saiga H."/>
            <person name="Satake M."/>
            <person name="Terry A."/>
            <person name="Yamada L."/>
            <person name="Wang H.G."/>
            <person name="Awazu S."/>
            <person name="Azumi K."/>
            <person name="Boore J."/>
            <person name="Branno M."/>
            <person name="Chin-Bow S."/>
            <person name="DeSantis R."/>
            <person name="Doyle S."/>
            <person name="Francino P."/>
            <person name="Keys D.N."/>
            <person name="Haga S."/>
            <person name="Hayashi H."/>
            <person name="Hino K."/>
            <person name="Imai K.S."/>
            <person name="Inaba K."/>
            <person name="Kano S."/>
            <person name="Kobayashi K."/>
            <person name="Kobayashi M."/>
            <person name="Lee B.I."/>
            <person name="Makabe K.W."/>
            <person name="Manohar C."/>
            <person name="Matassi G."/>
            <person name="Medina M."/>
            <person name="Mochizuki Y."/>
            <person name="Mount S."/>
            <person name="Morishita T."/>
            <person name="Miura S."/>
            <person name="Nakayama A."/>
            <person name="Nishizaka S."/>
            <person name="Nomoto H."/>
            <person name="Ohta F."/>
            <person name="Oishi K."/>
            <person name="Rigoutsos I."/>
            <person name="Sano M."/>
            <person name="Sasaki A."/>
            <person name="Sasakura Y."/>
            <person name="Shoguchi E."/>
            <person name="Shin-i T."/>
            <person name="Spagnuolo A."/>
            <person name="Stainier D."/>
            <person name="Suzuki M.M."/>
            <person name="Tassy O."/>
            <person name="Takatori N."/>
            <person name="Tokuoka M."/>
            <person name="Yagi K."/>
            <person name="Yoshizaki F."/>
            <person name="Wada S."/>
            <person name="Zhang C."/>
            <person name="Hyatt P.D."/>
            <person name="Larimer F."/>
            <person name="Detter C."/>
            <person name="Doggett N."/>
            <person name="Glavina T."/>
            <person name="Hawkins T."/>
            <person name="Richardson P."/>
            <person name="Lucas S."/>
            <person name="Kohara Y."/>
            <person name="Levine M."/>
            <person name="Satoh N."/>
            <person name="Rokhsar D.S."/>
        </authorList>
    </citation>
    <scope>NUCLEOTIDE SEQUENCE [LARGE SCALE GENOMIC DNA]</scope>
</reference>
<keyword evidence="4" id="KW-1185">Reference proteome</keyword>
<evidence type="ECO:0000313" key="4">
    <source>
        <dbReference type="Proteomes" id="UP000008144"/>
    </source>
</evidence>
<proteinExistence type="predicted"/>
<reference evidence="3" key="2">
    <citation type="journal article" date="2008" name="Genome Biol.">
        <title>Improved genome assembly and evidence-based global gene model set for the chordate Ciona intestinalis: new insight into intron and operon populations.</title>
        <authorList>
            <person name="Satou Y."/>
            <person name="Mineta K."/>
            <person name="Ogasawara M."/>
            <person name="Sasakura Y."/>
            <person name="Shoguchi E."/>
            <person name="Ueno K."/>
            <person name="Yamada L."/>
            <person name="Matsumoto J."/>
            <person name="Wasserscheid J."/>
            <person name="Dewar K."/>
            <person name="Wiley G.B."/>
            <person name="Macmil S.L."/>
            <person name="Roe B.A."/>
            <person name="Zeller R.W."/>
            <person name="Hastings K.E."/>
            <person name="Lemaire P."/>
            <person name="Lindquist E."/>
            <person name="Endo T."/>
            <person name="Hotta K."/>
            <person name="Inaba K."/>
        </authorList>
    </citation>
    <scope>NUCLEOTIDE SEQUENCE [LARGE SCALE GENOMIC DNA]</scope>
    <source>
        <strain evidence="3">wild type</strain>
    </source>
</reference>
<dbReference type="Ensembl" id="ENSCINT00000025993.2">
    <property type="protein sequence ID" value="ENSCINP00000025747.2"/>
    <property type="gene ID" value="ENSCING00000014171.2"/>
</dbReference>
<reference evidence="3" key="4">
    <citation type="submission" date="2025-09" db="UniProtKB">
        <authorList>
            <consortium name="Ensembl"/>
        </authorList>
    </citation>
    <scope>IDENTIFICATION</scope>
</reference>
<dbReference type="AlphaFoldDB" id="F7A819"/>
<reference evidence="3" key="3">
    <citation type="submission" date="2025-08" db="UniProtKB">
        <authorList>
            <consortium name="Ensembl"/>
        </authorList>
    </citation>
    <scope>IDENTIFICATION</scope>
</reference>
<dbReference type="EMBL" id="EAAA01001010">
    <property type="status" value="NOT_ANNOTATED_CDS"/>
    <property type="molecule type" value="Genomic_DNA"/>
</dbReference>
<evidence type="ECO:0000259" key="2">
    <source>
        <dbReference type="Pfam" id="PF15082"/>
    </source>
</evidence>
<dbReference type="STRING" id="7719.ENSCINP00000025747"/>
<evidence type="ECO:0000256" key="1">
    <source>
        <dbReference type="SAM" id="Coils"/>
    </source>
</evidence>
<keyword evidence="1" id="KW-0175">Coiled coil</keyword>
<dbReference type="Proteomes" id="UP000008144">
    <property type="component" value="Chromosome 12"/>
</dbReference>
<name>F7A819_CIOIN</name>
<feature type="domain" description="DUF4549" evidence="2">
    <location>
        <begin position="3"/>
        <end position="144"/>
    </location>
</feature>
<dbReference type="InParanoid" id="F7A819"/>
<accession>F7A819</accession>
<dbReference type="GeneTree" id="ENSGT00390000007445"/>
<dbReference type="OMA" id="QHSKIME"/>
<dbReference type="InterPro" id="IPR029376">
    <property type="entry name" value="DUF4549"/>
</dbReference>
<evidence type="ECO:0000313" key="3">
    <source>
        <dbReference type="Ensembl" id="ENSCINP00000025747.2"/>
    </source>
</evidence>
<dbReference type="PANTHER" id="PTHR33331">
    <property type="entry name" value="COILED-COIL DOMAIN-CONTAINING PROTEIN 162"/>
    <property type="match status" value="1"/>
</dbReference>
<sequence>MENFKVTSSEKTKAAHESLKREIYELKNEIEEVEMMYGKNFRPMSSVSPPLSAEYFRRERELTVGKILQVSLAQPLKNQGEVMMEELEAALKSDVTEKSLPLLLHQFYIDRVQSLIQCKHLHMLRWCRFCEHTDTIERLFPIYRQRLDLIEAEYSDAKARAQRLSAAHHS</sequence>
<dbReference type="PANTHER" id="PTHR33331:SF13">
    <property type="entry name" value="COILED-COIL DOMAIN CONTAINING 162"/>
    <property type="match status" value="1"/>
</dbReference>
<feature type="coiled-coil region" evidence="1">
    <location>
        <begin position="9"/>
        <end position="36"/>
    </location>
</feature>